<proteinExistence type="predicted"/>
<dbReference type="Proteomes" id="UP000198677">
    <property type="component" value="Unassembled WGS sequence"/>
</dbReference>
<evidence type="ECO:0000313" key="2">
    <source>
        <dbReference type="Proteomes" id="UP000198677"/>
    </source>
</evidence>
<organism evidence="1 2">
    <name type="scientific">Rhodococcus maanshanensis</name>
    <dbReference type="NCBI Taxonomy" id="183556"/>
    <lineage>
        <taxon>Bacteria</taxon>
        <taxon>Bacillati</taxon>
        <taxon>Actinomycetota</taxon>
        <taxon>Actinomycetes</taxon>
        <taxon>Mycobacteriales</taxon>
        <taxon>Nocardiaceae</taxon>
        <taxon>Rhodococcus</taxon>
    </lineage>
</organism>
<dbReference type="AlphaFoldDB" id="A0A1H7U4N2"/>
<keyword evidence="2" id="KW-1185">Reference proteome</keyword>
<sequence>MTVKADDLRLLLASSLSQPALVLEEGSIKVLSGDEVAERSSWVLVTLEDLRRELPDGDNPTEHDLVEKAAMIDELASSPGA</sequence>
<evidence type="ECO:0000313" key="1">
    <source>
        <dbReference type="EMBL" id="SEL91638.1"/>
    </source>
</evidence>
<reference evidence="2" key="1">
    <citation type="submission" date="2016-10" db="EMBL/GenBank/DDBJ databases">
        <authorList>
            <person name="Varghese N."/>
            <person name="Submissions S."/>
        </authorList>
    </citation>
    <scope>NUCLEOTIDE SEQUENCE [LARGE SCALE GENOMIC DNA]</scope>
    <source>
        <strain evidence="2">DSM 44675</strain>
    </source>
</reference>
<gene>
    <name evidence="1" type="ORF">SAMN05444583_11746</name>
</gene>
<dbReference type="OrthoDB" id="4482251at2"/>
<accession>A0A1H7U4N2</accession>
<protein>
    <submittedName>
        <fullName evidence="1">Uncharacterized protein</fullName>
    </submittedName>
</protein>
<name>A0A1H7U4N2_9NOCA</name>
<dbReference type="EMBL" id="FOAW01000017">
    <property type="protein sequence ID" value="SEL91638.1"/>
    <property type="molecule type" value="Genomic_DNA"/>
</dbReference>
<dbReference type="RefSeq" id="WP_027502001.1">
    <property type="nucleotide sequence ID" value="NZ_FOAW01000017.1"/>
</dbReference>